<accession>A0ABU3T696</accession>
<dbReference type="Gene3D" id="3.60.15.10">
    <property type="entry name" value="Ribonuclease Z/Hydroxyacylglutathione hydrolase-like"/>
    <property type="match status" value="1"/>
</dbReference>
<dbReference type="EMBL" id="JAWDIS010000001">
    <property type="protein sequence ID" value="MDU0366891.1"/>
    <property type="molecule type" value="Genomic_DNA"/>
</dbReference>
<proteinExistence type="predicted"/>
<evidence type="ECO:0008006" key="3">
    <source>
        <dbReference type="Google" id="ProtNLM"/>
    </source>
</evidence>
<reference evidence="1 2" key="1">
    <citation type="submission" date="2023-09" db="EMBL/GenBank/DDBJ databases">
        <title>Microbacterium fusihabitans sp. nov., Microbacterium phycihabitans sp. nov., and Microbacterium cervinum sp. nov., isolated from dried seaweeds of beach.</title>
        <authorList>
            <person name="Lee S.D."/>
        </authorList>
    </citation>
    <scope>NUCLEOTIDE SEQUENCE [LARGE SCALE GENOMIC DNA]</scope>
    <source>
        <strain evidence="1 2">KSW4-17</strain>
    </source>
</reference>
<evidence type="ECO:0000313" key="1">
    <source>
        <dbReference type="EMBL" id="MDU0366891.1"/>
    </source>
</evidence>
<dbReference type="Proteomes" id="UP001263371">
    <property type="component" value="Unassembled WGS sequence"/>
</dbReference>
<name>A0ABU3T696_9MICO</name>
<dbReference type="PANTHER" id="PTHR30619:SF1">
    <property type="entry name" value="RECOMBINATION PROTEIN 2"/>
    <property type="match status" value="1"/>
</dbReference>
<comment type="caution">
    <text evidence="1">The sequence shown here is derived from an EMBL/GenBank/DDBJ whole genome shotgun (WGS) entry which is preliminary data.</text>
</comment>
<sequence length="259" mass="27325">MLDADDELLIHRPSAHGHTSDTVASGTVEELIALAQSEGTRVTTAAFIGQSFFSGVIRVVGPTAAYYEEQLSAQEAAGSFAAKAGSLFHGAVRAVQAALRSLTSDPGEGQLTDNGGTTPRNNTSIILDVQVDGHRILLTGDAGAPALEQAADYFEDSGRGGHGLRDFIQIPHHGSRHNVTSAVMDRLAGPIVGATAERTSFVSVGAQADEFPRGEVANAFTRRGYSVHATRGNTIRWNRGAPSRGWTPMVPLPWVDPSE</sequence>
<evidence type="ECO:0000313" key="2">
    <source>
        <dbReference type="Proteomes" id="UP001263371"/>
    </source>
</evidence>
<organism evidence="1 2">
    <name type="scientific">Microbacterium galbum</name>
    <dbReference type="NCBI Taxonomy" id="3075994"/>
    <lineage>
        <taxon>Bacteria</taxon>
        <taxon>Bacillati</taxon>
        <taxon>Actinomycetota</taxon>
        <taxon>Actinomycetes</taxon>
        <taxon>Micrococcales</taxon>
        <taxon>Microbacteriaceae</taxon>
        <taxon>Microbacterium</taxon>
    </lineage>
</organism>
<dbReference type="RefSeq" id="WP_315994097.1">
    <property type="nucleotide sequence ID" value="NZ_JAWDIS010000001.1"/>
</dbReference>
<dbReference type="PANTHER" id="PTHR30619">
    <property type="entry name" value="DNA INTERNALIZATION/COMPETENCE PROTEIN COMEC/REC2"/>
    <property type="match status" value="1"/>
</dbReference>
<protein>
    <recommendedName>
        <fullName evidence="3">MBL fold metallo-hydrolase</fullName>
    </recommendedName>
</protein>
<keyword evidence="2" id="KW-1185">Reference proteome</keyword>
<gene>
    <name evidence="1" type="ORF">RWH45_06660</name>
</gene>
<dbReference type="InterPro" id="IPR036866">
    <property type="entry name" value="RibonucZ/Hydroxyglut_hydro"/>
</dbReference>
<dbReference type="InterPro" id="IPR052159">
    <property type="entry name" value="Competence_DNA_uptake"/>
</dbReference>